<dbReference type="RefSeq" id="WP_161818601.1">
    <property type="nucleotide sequence ID" value="NZ_JAACJS010000012.1"/>
</dbReference>
<feature type="transmembrane region" description="Helical" evidence="7">
    <location>
        <begin position="178"/>
        <end position="197"/>
    </location>
</feature>
<feature type="transmembrane region" description="Helical" evidence="7">
    <location>
        <begin position="89"/>
        <end position="108"/>
    </location>
</feature>
<dbReference type="Gene3D" id="1.20.1540.10">
    <property type="entry name" value="Rhomboid-like"/>
    <property type="match status" value="1"/>
</dbReference>
<comment type="subcellular location">
    <subcellularLocation>
        <location evidence="1">Membrane</location>
        <topology evidence="1">Multi-pass membrane protein</topology>
    </subcellularLocation>
</comment>
<feature type="transmembrane region" description="Helical" evidence="7">
    <location>
        <begin position="114"/>
        <end position="134"/>
    </location>
</feature>
<dbReference type="InterPro" id="IPR022764">
    <property type="entry name" value="Peptidase_S54_rhomboid_dom"/>
</dbReference>
<keyword evidence="3 7" id="KW-0812">Transmembrane</keyword>
<evidence type="ECO:0000313" key="10">
    <source>
        <dbReference type="Proteomes" id="UP000753802"/>
    </source>
</evidence>
<accession>A0ABW9ZT38</accession>
<evidence type="ECO:0000256" key="4">
    <source>
        <dbReference type="ARBA" id="ARBA00022801"/>
    </source>
</evidence>
<dbReference type="PANTHER" id="PTHR43731:SF14">
    <property type="entry name" value="PRESENILIN-ASSOCIATED RHOMBOID-LIKE PROTEIN, MITOCHONDRIAL"/>
    <property type="match status" value="1"/>
</dbReference>
<dbReference type="GO" id="GO:0006508">
    <property type="term" value="P:proteolysis"/>
    <property type="evidence" value="ECO:0007669"/>
    <property type="project" value="UniProtKB-KW"/>
</dbReference>
<dbReference type="PANTHER" id="PTHR43731">
    <property type="entry name" value="RHOMBOID PROTEASE"/>
    <property type="match status" value="1"/>
</dbReference>
<evidence type="ECO:0000256" key="5">
    <source>
        <dbReference type="ARBA" id="ARBA00022989"/>
    </source>
</evidence>
<dbReference type="Proteomes" id="UP000753802">
    <property type="component" value="Unassembled WGS sequence"/>
</dbReference>
<dbReference type="InterPro" id="IPR035952">
    <property type="entry name" value="Rhomboid-like_sf"/>
</dbReference>
<comment type="caution">
    <text evidence="9">The sequence shown here is derived from an EMBL/GenBank/DDBJ whole genome shotgun (WGS) entry which is preliminary data.</text>
</comment>
<feature type="transmembrane region" description="Helical" evidence="7">
    <location>
        <begin position="47"/>
        <end position="68"/>
    </location>
</feature>
<feature type="domain" description="Peptidase S54 rhomboid" evidence="8">
    <location>
        <begin position="42"/>
        <end position="195"/>
    </location>
</feature>
<evidence type="ECO:0000256" key="7">
    <source>
        <dbReference type="SAM" id="Phobius"/>
    </source>
</evidence>
<dbReference type="GO" id="GO:0008233">
    <property type="term" value="F:peptidase activity"/>
    <property type="evidence" value="ECO:0007669"/>
    <property type="project" value="UniProtKB-KW"/>
</dbReference>
<comment type="similarity">
    <text evidence="2">Belongs to the peptidase S54 family.</text>
</comment>
<reference evidence="9 10" key="1">
    <citation type="submission" date="2020-01" db="EMBL/GenBank/DDBJ databases">
        <title>Genome analysis.</title>
        <authorList>
            <person name="Wu S."/>
            <person name="Wang G."/>
        </authorList>
    </citation>
    <scope>NUCLEOTIDE SEQUENCE [LARGE SCALE GENOMIC DNA]</scope>
    <source>
        <strain evidence="9 10">SYL130</strain>
    </source>
</reference>
<evidence type="ECO:0000256" key="6">
    <source>
        <dbReference type="ARBA" id="ARBA00023136"/>
    </source>
</evidence>
<keyword evidence="5 7" id="KW-1133">Transmembrane helix</keyword>
<evidence type="ECO:0000313" key="9">
    <source>
        <dbReference type="EMBL" id="NCI50297.1"/>
    </source>
</evidence>
<dbReference type="InterPro" id="IPR050925">
    <property type="entry name" value="Rhomboid_protease_S54"/>
</dbReference>
<name>A0ABW9ZT38_9BACT</name>
<proteinExistence type="inferred from homology"/>
<organism evidence="9 10">
    <name type="scientific">Sediminibacterium roseum</name>
    <dbReference type="NCBI Taxonomy" id="1978412"/>
    <lineage>
        <taxon>Bacteria</taxon>
        <taxon>Pseudomonadati</taxon>
        <taxon>Bacteroidota</taxon>
        <taxon>Chitinophagia</taxon>
        <taxon>Chitinophagales</taxon>
        <taxon>Chitinophagaceae</taxon>
        <taxon>Sediminibacterium</taxon>
    </lineage>
</organism>
<keyword evidence="9" id="KW-0645">Protease</keyword>
<dbReference type="EMBL" id="JAACJS010000012">
    <property type="protein sequence ID" value="NCI50297.1"/>
    <property type="molecule type" value="Genomic_DNA"/>
</dbReference>
<evidence type="ECO:0000256" key="3">
    <source>
        <dbReference type="ARBA" id="ARBA00022692"/>
    </source>
</evidence>
<keyword evidence="6 7" id="KW-0472">Membrane</keyword>
<evidence type="ECO:0000256" key="1">
    <source>
        <dbReference type="ARBA" id="ARBA00004141"/>
    </source>
</evidence>
<feature type="transmembrane region" description="Helical" evidence="7">
    <location>
        <begin position="146"/>
        <end position="166"/>
    </location>
</feature>
<keyword evidence="4" id="KW-0378">Hydrolase</keyword>
<gene>
    <name evidence="9" type="ORF">GWC95_10215</name>
</gene>
<keyword evidence="10" id="KW-1185">Reference proteome</keyword>
<dbReference type="SUPFAM" id="SSF144091">
    <property type="entry name" value="Rhomboid-like"/>
    <property type="match status" value="1"/>
</dbReference>
<sequence length="217" mass="24658">MVTLTATIIILLLTCVVSFTAFSNDKIINDLIFHPPAITNRKQWYRFLTSGFIHADFVHLAFNMYTFFLFGNKVVEPTFIEIFHTSGKMLYVVLYLTALVVCLLPTYLKHKNDYHYRSLGASGAVSAIIFVGIVQYPMMKLQIFPLPIPIPAFIFGPLYLGISAYLAKKGRGNINHSAHIWGAVYGIVFYAVTCQFLTDERPLQDFVTQVKLYLENL</sequence>
<evidence type="ECO:0000256" key="2">
    <source>
        <dbReference type="ARBA" id="ARBA00009045"/>
    </source>
</evidence>
<evidence type="ECO:0000259" key="8">
    <source>
        <dbReference type="Pfam" id="PF01694"/>
    </source>
</evidence>
<protein>
    <submittedName>
        <fullName evidence="9">Rhomboid family intramembrane serine protease</fullName>
    </submittedName>
</protein>
<dbReference type="Pfam" id="PF01694">
    <property type="entry name" value="Rhomboid"/>
    <property type="match status" value="1"/>
</dbReference>